<evidence type="ECO:0000313" key="1">
    <source>
        <dbReference type="EMBL" id="CCU71935.1"/>
    </source>
</evidence>
<dbReference type="HOGENOM" id="CLU_2669861_0_0_6"/>
<dbReference type="Proteomes" id="UP000011866">
    <property type="component" value="Chromosome"/>
</dbReference>
<accession>M5DPS9</accession>
<gene>
    <name evidence="1" type="ORF">TOL_1510</name>
</gene>
<dbReference type="EMBL" id="HF680312">
    <property type="protein sequence ID" value="CCU71935.1"/>
    <property type="molecule type" value="Genomic_DNA"/>
</dbReference>
<proteinExistence type="predicted"/>
<dbReference type="KEGG" id="tol:TOL_1510"/>
<keyword evidence="2" id="KW-1185">Reference proteome</keyword>
<evidence type="ECO:0000313" key="2">
    <source>
        <dbReference type="Proteomes" id="UP000011866"/>
    </source>
</evidence>
<name>M5DPS9_9GAMM</name>
<organism evidence="1 2">
    <name type="scientific">Thalassolituus oleivorans MIL-1</name>
    <dbReference type="NCBI Taxonomy" id="1298593"/>
    <lineage>
        <taxon>Bacteria</taxon>
        <taxon>Pseudomonadati</taxon>
        <taxon>Pseudomonadota</taxon>
        <taxon>Gammaproteobacteria</taxon>
        <taxon>Oceanospirillales</taxon>
        <taxon>Oceanospirillaceae</taxon>
        <taxon>Thalassolituus</taxon>
    </lineage>
</organism>
<dbReference type="RefSeq" id="WP_015486667.1">
    <property type="nucleotide sequence ID" value="NC_020888.1"/>
</dbReference>
<sequence>MRRYEVTFWKTGSDKEILYVARAVVGADSTDEAVQVTYELLKPKYPEIEVNDRFVGYCPDFSMAFPKEPCELATH</sequence>
<dbReference type="AlphaFoldDB" id="M5DPS9"/>
<protein>
    <submittedName>
        <fullName evidence="1">Uncharacterized protein</fullName>
    </submittedName>
</protein>
<dbReference type="GeneID" id="79176393"/>
<reference evidence="1 2" key="1">
    <citation type="journal article" date="2013" name="Genome Announc.">
        <title>Genome Sequence of Thalassolituus oleivorans MIL-1 (DSM 14913T).</title>
        <authorList>
            <person name="Golyshin P.N."/>
            <person name="Werner J."/>
            <person name="Chernikova T.N."/>
            <person name="Tran H."/>
            <person name="Ferrer M."/>
            <person name="Yakimov M.M."/>
            <person name="Teeling H."/>
            <person name="Golyshina O.V."/>
        </authorList>
    </citation>
    <scope>NUCLEOTIDE SEQUENCE [LARGE SCALE GENOMIC DNA]</scope>
    <source>
        <strain evidence="1 2">MIL-1</strain>
    </source>
</reference>